<dbReference type="PROSITE" id="PS50893">
    <property type="entry name" value="ABC_TRANSPORTER_2"/>
    <property type="match status" value="1"/>
</dbReference>
<keyword evidence="3" id="KW-0472">Membrane</keyword>
<keyword evidence="3" id="KW-1133">Transmembrane helix</keyword>
<dbReference type="Pfam" id="PF00005">
    <property type="entry name" value="ABC_tran"/>
    <property type="match status" value="1"/>
</dbReference>
<accession>A0A0C3S1I6</accession>
<protein>
    <recommendedName>
        <fullName evidence="4">ABC transporter domain-containing protein</fullName>
    </recommendedName>
</protein>
<dbReference type="AlphaFoldDB" id="A0A0C3S1I6"/>
<dbReference type="HOGENOM" id="CLU_000604_63_0_1"/>
<dbReference type="GO" id="GO:0016887">
    <property type="term" value="F:ATP hydrolysis activity"/>
    <property type="evidence" value="ECO:0007669"/>
    <property type="project" value="InterPro"/>
</dbReference>
<keyword evidence="1" id="KW-0547">Nucleotide-binding</keyword>
<dbReference type="InterPro" id="IPR027417">
    <property type="entry name" value="P-loop_NTPase"/>
</dbReference>
<keyword evidence="6" id="KW-1185">Reference proteome</keyword>
<evidence type="ECO:0000313" key="5">
    <source>
        <dbReference type="EMBL" id="KIP03152.1"/>
    </source>
</evidence>
<keyword evidence="3" id="KW-0812">Transmembrane</keyword>
<feature type="transmembrane region" description="Helical" evidence="3">
    <location>
        <begin position="55"/>
        <end position="80"/>
    </location>
</feature>
<dbReference type="Gene3D" id="3.40.50.300">
    <property type="entry name" value="P-loop containing nucleotide triphosphate hydrolases"/>
    <property type="match status" value="1"/>
</dbReference>
<keyword evidence="2" id="KW-0067">ATP-binding</keyword>
<evidence type="ECO:0000256" key="1">
    <source>
        <dbReference type="ARBA" id="ARBA00022741"/>
    </source>
</evidence>
<gene>
    <name evidence="5" type="ORF">PHLGIDRAFT_254518</name>
</gene>
<feature type="domain" description="ABC transporter" evidence="4">
    <location>
        <begin position="403"/>
        <end position="670"/>
    </location>
</feature>
<dbReference type="EMBL" id="KN840631">
    <property type="protein sequence ID" value="KIP03152.1"/>
    <property type="molecule type" value="Genomic_DNA"/>
</dbReference>
<dbReference type="InterPro" id="IPR003439">
    <property type="entry name" value="ABC_transporter-like_ATP-bd"/>
</dbReference>
<dbReference type="GO" id="GO:0005524">
    <property type="term" value="F:ATP binding"/>
    <property type="evidence" value="ECO:0007669"/>
    <property type="project" value="UniProtKB-KW"/>
</dbReference>
<dbReference type="SMART" id="SM00382">
    <property type="entry name" value="AAA"/>
    <property type="match status" value="1"/>
</dbReference>
<dbReference type="STRING" id="745531.A0A0C3S1I6"/>
<organism evidence="5 6">
    <name type="scientific">Phlebiopsis gigantea (strain 11061_1 CR5-6)</name>
    <name type="common">White-rot fungus</name>
    <name type="synonym">Peniophora gigantea</name>
    <dbReference type="NCBI Taxonomy" id="745531"/>
    <lineage>
        <taxon>Eukaryota</taxon>
        <taxon>Fungi</taxon>
        <taxon>Dikarya</taxon>
        <taxon>Basidiomycota</taxon>
        <taxon>Agaricomycotina</taxon>
        <taxon>Agaricomycetes</taxon>
        <taxon>Polyporales</taxon>
        <taxon>Phanerochaetaceae</taxon>
        <taxon>Phlebiopsis</taxon>
    </lineage>
</organism>
<reference evidence="5 6" key="1">
    <citation type="journal article" date="2014" name="PLoS Genet.">
        <title>Analysis of the Phlebiopsis gigantea genome, transcriptome and secretome provides insight into its pioneer colonization strategies of wood.</title>
        <authorList>
            <person name="Hori C."/>
            <person name="Ishida T."/>
            <person name="Igarashi K."/>
            <person name="Samejima M."/>
            <person name="Suzuki H."/>
            <person name="Master E."/>
            <person name="Ferreira P."/>
            <person name="Ruiz-Duenas F.J."/>
            <person name="Held B."/>
            <person name="Canessa P."/>
            <person name="Larrondo L.F."/>
            <person name="Schmoll M."/>
            <person name="Druzhinina I.S."/>
            <person name="Kubicek C.P."/>
            <person name="Gaskell J.A."/>
            <person name="Kersten P."/>
            <person name="St John F."/>
            <person name="Glasner J."/>
            <person name="Sabat G."/>
            <person name="Splinter BonDurant S."/>
            <person name="Syed K."/>
            <person name="Yadav J."/>
            <person name="Mgbeahuruike A.C."/>
            <person name="Kovalchuk A."/>
            <person name="Asiegbu F.O."/>
            <person name="Lackner G."/>
            <person name="Hoffmeister D."/>
            <person name="Rencoret J."/>
            <person name="Gutierrez A."/>
            <person name="Sun H."/>
            <person name="Lindquist E."/>
            <person name="Barry K."/>
            <person name="Riley R."/>
            <person name="Grigoriev I.V."/>
            <person name="Henrissat B."/>
            <person name="Kues U."/>
            <person name="Berka R.M."/>
            <person name="Martinez A.T."/>
            <person name="Covert S.F."/>
            <person name="Blanchette R.A."/>
            <person name="Cullen D."/>
        </authorList>
    </citation>
    <scope>NUCLEOTIDE SEQUENCE [LARGE SCALE GENOMIC DNA]</scope>
    <source>
        <strain evidence="5 6">11061_1 CR5-6</strain>
    </source>
</reference>
<evidence type="ECO:0000256" key="3">
    <source>
        <dbReference type="SAM" id="Phobius"/>
    </source>
</evidence>
<evidence type="ECO:0000259" key="4">
    <source>
        <dbReference type="PROSITE" id="PS50893"/>
    </source>
</evidence>
<dbReference type="PANTHER" id="PTHR43394">
    <property type="entry name" value="ATP-DEPENDENT PERMEASE MDL1, MITOCHONDRIAL"/>
    <property type="match status" value="1"/>
</dbReference>
<dbReference type="SUPFAM" id="SSF52540">
    <property type="entry name" value="P-loop containing nucleoside triphosphate hydrolases"/>
    <property type="match status" value="1"/>
</dbReference>
<sequence length="676" mass="76155">MENSLKCGQYEDLSPSLSSFEVGMWRIIYEHHPRKLVASWSDDIAKWKSAIQDQYLIRLIVDIYHLGPALFIFCVVARLLRGFEEASTIYLSNKLIALIEHGLASGTPDRLQILVLVGARVLMGNALSWWRSFTAQIDPILSSRIKLYFEERAMEAHVDADYSSSNSQNFDVAPPSAWSTLYAILEAVDAACAMFSQLWLVVSMAGARDGGWTLMLVCFAKVFTDMVMVDHFRPKSYIIQTVNPVYLRMRALYTIATEYTYRRELISGAFGHHLVDEYRHARQTLGDISDEVPYDILPFQRNWANKLFADSIEHLPITFIAVKAILDPRHASLSSFTMTEQVSFSLRHSVSRLSYVMANLYRSLESTRTIYARIDAHEARLKANSNKLRYPLPDKKEQRGMEIEFRNVSFRYPGSDENKLALDGVNFSIKPSSLVIIVGENGSGKTSIANLLSGFYQPTGGEILLDGVNASEYRPGDLREATALLTQEYTLLPLSISENIALGDPYDISDDYRLHEASSLGGSLDLIERLPEKWETVLQPISSVTPMGYLEDGPLKTEMEKIDHYTGISGGEKQRLAASRAFMRLKSGKIKLVIVDEPTSAMDPVAEFELFEKLRAQQVGRTMICVTHRFGHLTKHADLILCVDHGKIVEYGKHDDLLRSDGPYAKLYKVQADGFA</sequence>
<dbReference type="GO" id="GO:0015421">
    <property type="term" value="F:ABC-type oligopeptide transporter activity"/>
    <property type="evidence" value="ECO:0007669"/>
    <property type="project" value="TreeGrafter"/>
</dbReference>
<dbReference type="InterPro" id="IPR003593">
    <property type="entry name" value="AAA+_ATPase"/>
</dbReference>
<dbReference type="PANTHER" id="PTHR43394:SF1">
    <property type="entry name" value="ATP-BINDING CASSETTE SUB-FAMILY B MEMBER 10, MITOCHONDRIAL"/>
    <property type="match status" value="1"/>
</dbReference>
<dbReference type="Proteomes" id="UP000053257">
    <property type="component" value="Unassembled WGS sequence"/>
</dbReference>
<proteinExistence type="predicted"/>
<dbReference type="OrthoDB" id="6500128at2759"/>
<dbReference type="InterPro" id="IPR039421">
    <property type="entry name" value="Type_1_exporter"/>
</dbReference>
<evidence type="ECO:0000313" key="6">
    <source>
        <dbReference type="Proteomes" id="UP000053257"/>
    </source>
</evidence>
<name>A0A0C3S1I6_PHLG1</name>
<evidence type="ECO:0000256" key="2">
    <source>
        <dbReference type="ARBA" id="ARBA00022840"/>
    </source>
</evidence>